<name>A0A8J2ZLZ5_9RHOB</name>
<dbReference type="InterPro" id="IPR003593">
    <property type="entry name" value="AAA+_ATPase"/>
</dbReference>
<keyword evidence="5" id="KW-1185">Reference proteome</keyword>
<dbReference type="Pfam" id="PF13604">
    <property type="entry name" value="AAA_30"/>
    <property type="match status" value="1"/>
</dbReference>
<dbReference type="Proteomes" id="UP000617145">
    <property type="component" value="Unassembled WGS sequence"/>
</dbReference>
<dbReference type="CDD" id="cd18809">
    <property type="entry name" value="SF1_C_RecD"/>
    <property type="match status" value="1"/>
</dbReference>
<protein>
    <submittedName>
        <fullName evidence="4">ATPase</fullName>
    </submittedName>
</protein>
<feature type="domain" description="AAA+ ATPase" evidence="3">
    <location>
        <begin position="42"/>
        <end position="284"/>
    </location>
</feature>
<evidence type="ECO:0000313" key="4">
    <source>
        <dbReference type="EMBL" id="GGG81323.1"/>
    </source>
</evidence>
<dbReference type="PANTHER" id="PTHR43788">
    <property type="entry name" value="DNA2/NAM7 HELICASE FAMILY MEMBER"/>
    <property type="match status" value="1"/>
</dbReference>
<dbReference type="SUPFAM" id="SSF52540">
    <property type="entry name" value="P-loop containing nucleoside triphosphate hydrolases"/>
    <property type="match status" value="1"/>
</dbReference>
<sequence>MTLPAVTFSDDQAEAWDRVADMLADAGVHLSDGHTEPAHDGPGQVMAVMGKAGSGKTLLLSELCKALGEAGADIVSGDYESRKSKEKRSFAVLAPTNKAASVLRMRGVPATTIHRIIYTPVYDPLYEQIAEWLMGNVEKPEIEDLSPEALDRALAAYQTHKSVPAALAAAGARGSDFITGWKRREEPLDIGFVDEASMLDDKQFEDLKEIFPNLVLFGDPAQLAPVNQSGRMVFDAIPEEDSLELSRIHRQEADNPILDLAHALSDPDIDFAAFERLVEEKSREDDRVVLAQRVEVDLMARSPVLVWRNATRIRLINAFRNVHGAPETELLPGEPLICDGLELPLKHRKKRLDLEARGLIKGAQVIYLGPGRKPGFSRLHVMGAPDPQLSAASIVKIEKPDEEEPFIPYAARMGATFLHGAAVTIHKAQGSQWPDVQVFAPDLFVAARMNRLEAGQPLWKRLAYVAITRASNRLHWVVRNRLARPSGPLSVDDLVVPAVPLELEAETGDLL</sequence>
<dbReference type="InterPro" id="IPR027785">
    <property type="entry name" value="UvrD-like_helicase_C"/>
</dbReference>
<keyword evidence="2" id="KW-0067">ATP-binding</keyword>
<dbReference type="Pfam" id="PF13538">
    <property type="entry name" value="UvrD_C_2"/>
    <property type="match status" value="1"/>
</dbReference>
<evidence type="ECO:0000313" key="5">
    <source>
        <dbReference type="Proteomes" id="UP000617145"/>
    </source>
</evidence>
<dbReference type="AlphaFoldDB" id="A0A8J2ZLZ5"/>
<organism evidence="4 5">
    <name type="scientific">Salipiger pallidus</name>
    <dbReference type="NCBI Taxonomy" id="1775170"/>
    <lineage>
        <taxon>Bacteria</taxon>
        <taxon>Pseudomonadati</taxon>
        <taxon>Pseudomonadota</taxon>
        <taxon>Alphaproteobacteria</taxon>
        <taxon>Rhodobacterales</taxon>
        <taxon>Roseobacteraceae</taxon>
        <taxon>Salipiger</taxon>
    </lineage>
</organism>
<keyword evidence="1" id="KW-0547">Nucleotide-binding</keyword>
<gene>
    <name evidence="4" type="ORF">GCM10011415_33550</name>
</gene>
<dbReference type="Gene3D" id="3.40.50.300">
    <property type="entry name" value="P-loop containing nucleotide triphosphate hydrolases"/>
    <property type="match status" value="2"/>
</dbReference>
<evidence type="ECO:0000259" key="3">
    <source>
        <dbReference type="SMART" id="SM00382"/>
    </source>
</evidence>
<dbReference type="InterPro" id="IPR050534">
    <property type="entry name" value="Coronavir_polyprotein_1ab"/>
</dbReference>
<dbReference type="GO" id="GO:0003678">
    <property type="term" value="F:DNA helicase activity"/>
    <property type="evidence" value="ECO:0007669"/>
    <property type="project" value="UniProtKB-ARBA"/>
</dbReference>
<reference evidence="4" key="2">
    <citation type="submission" date="2020-09" db="EMBL/GenBank/DDBJ databases">
        <authorList>
            <person name="Sun Q."/>
            <person name="Zhou Y."/>
        </authorList>
    </citation>
    <scope>NUCLEOTIDE SEQUENCE</scope>
    <source>
        <strain evidence="4">CGMCC 1.15762</strain>
    </source>
</reference>
<dbReference type="RefSeq" id="WP_188791397.1">
    <property type="nucleotide sequence ID" value="NZ_BMJV01000007.1"/>
</dbReference>
<dbReference type="InterPro" id="IPR027417">
    <property type="entry name" value="P-loop_NTPase"/>
</dbReference>
<evidence type="ECO:0000256" key="2">
    <source>
        <dbReference type="ARBA" id="ARBA00022840"/>
    </source>
</evidence>
<dbReference type="EMBL" id="BMJV01000007">
    <property type="protein sequence ID" value="GGG81323.1"/>
    <property type="molecule type" value="Genomic_DNA"/>
</dbReference>
<evidence type="ECO:0000256" key="1">
    <source>
        <dbReference type="ARBA" id="ARBA00022741"/>
    </source>
</evidence>
<accession>A0A8J2ZLZ5</accession>
<dbReference type="GO" id="GO:0005524">
    <property type="term" value="F:ATP binding"/>
    <property type="evidence" value="ECO:0007669"/>
    <property type="project" value="UniProtKB-KW"/>
</dbReference>
<dbReference type="SMART" id="SM00382">
    <property type="entry name" value="AAA"/>
    <property type="match status" value="1"/>
</dbReference>
<comment type="caution">
    <text evidence="4">The sequence shown here is derived from an EMBL/GenBank/DDBJ whole genome shotgun (WGS) entry which is preliminary data.</text>
</comment>
<reference evidence="4" key="1">
    <citation type="journal article" date="2014" name="Int. J. Syst. Evol. Microbiol.">
        <title>Complete genome sequence of Corynebacterium casei LMG S-19264T (=DSM 44701T), isolated from a smear-ripened cheese.</title>
        <authorList>
            <consortium name="US DOE Joint Genome Institute (JGI-PGF)"/>
            <person name="Walter F."/>
            <person name="Albersmeier A."/>
            <person name="Kalinowski J."/>
            <person name="Ruckert C."/>
        </authorList>
    </citation>
    <scope>NUCLEOTIDE SEQUENCE</scope>
    <source>
        <strain evidence="4">CGMCC 1.15762</strain>
    </source>
</reference>
<proteinExistence type="predicted"/>
<dbReference type="PANTHER" id="PTHR43788:SF6">
    <property type="entry name" value="DNA HELICASE B"/>
    <property type="match status" value="1"/>
</dbReference>